<dbReference type="PROSITE" id="PS50020">
    <property type="entry name" value="WW_DOMAIN_2"/>
    <property type="match status" value="1"/>
</dbReference>
<feature type="region of interest" description="Disordered" evidence="1">
    <location>
        <begin position="798"/>
        <end position="822"/>
    </location>
</feature>
<dbReference type="VEuPathDB" id="FungiDB:GGTG_12328"/>
<dbReference type="PROSITE" id="PS01159">
    <property type="entry name" value="WW_DOMAIN_1"/>
    <property type="match status" value="1"/>
</dbReference>
<feature type="compositionally biased region" description="Low complexity" evidence="1">
    <location>
        <begin position="78"/>
        <end position="94"/>
    </location>
</feature>
<dbReference type="OrthoDB" id="3439539at2759"/>
<reference evidence="4" key="5">
    <citation type="submission" date="2018-04" db="UniProtKB">
        <authorList>
            <consortium name="EnsemblFungi"/>
        </authorList>
    </citation>
    <scope>IDENTIFICATION</scope>
    <source>
        <strain evidence="4">R3-111a-1</strain>
    </source>
</reference>
<feature type="compositionally biased region" description="Low complexity" evidence="1">
    <location>
        <begin position="1367"/>
        <end position="1385"/>
    </location>
</feature>
<feature type="compositionally biased region" description="Polar residues" evidence="1">
    <location>
        <begin position="1270"/>
        <end position="1282"/>
    </location>
</feature>
<feature type="region of interest" description="Disordered" evidence="1">
    <location>
        <begin position="469"/>
        <end position="588"/>
    </location>
</feature>
<organism evidence="3">
    <name type="scientific">Gaeumannomyces tritici (strain R3-111a-1)</name>
    <name type="common">Wheat and barley take-all root rot fungus</name>
    <name type="synonym">Gaeumannomyces graminis var. tritici</name>
    <dbReference type="NCBI Taxonomy" id="644352"/>
    <lineage>
        <taxon>Eukaryota</taxon>
        <taxon>Fungi</taxon>
        <taxon>Dikarya</taxon>
        <taxon>Ascomycota</taxon>
        <taxon>Pezizomycotina</taxon>
        <taxon>Sordariomycetes</taxon>
        <taxon>Sordariomycetidae</taxon>
        <taxon>Magnaporthales</taxon>
        <taxon>Magnaporthaceae</taxon>
        <taxon>Gaeumannomyces</taxon>
    </lineage>
</organism>
<feature type="compositionally biased region" description="Polar residues" evidence="1">
    <location>
        <begin position="1348"/>
        <end position="1366"/>
    </location>
</feature>
<feature type="compositionally biased region" description="Low complexity" evidence="1">
    <location>
        <begin position="1855"/>
        <end position="1872"/>
    </location>
</feature>
<evidence type="ECO:0000313" key="3">
    <source>
        <dbReference type="EMBL" id="EJT70155.1"/>
    </source>
</evidence>
<feature type="region of interest" description="Disordered" evidence="1">
    <location>
        <begin position="1614"/>
        <end position="1775"/>
    </location>
</feature>
<evidence type="ECO:0000313" key="5">
    <source>
        <dbReference type="Proteomes" id="UP000006039"/>
    </source>
</evidence>
<evidence type="ECO:0000313" key="4">
    <source>
        <dbReference type="EnsemblFungi" id="EJT70155"/>
    </source>
</evidence>
<feature type="compositionally biased region" description="Basic and acidic residues" evidence="1">
    <location>
        <begin position="521"/>
        <end position="532"/>
    </location>
</feature>
<feature type="region of interest" description="Disordered" evidence="1">
    <location>
        <begin position="1242"/>
        <end position="1395"/>
    </location>
</feature>
<feature type="compositionally biased region" description="Basic and acidic residues" evidence="1">
    <location>
        <begin position="53"/>
        <end position="62"/>
    </location>
</feature>
<feature type="compositionally biased region" description="Low complexity" evidence="1">
    <location>
        <begin position="479"/>
        <end position="488"/>
    </location>
</feature>
<proteinExistence type="predicted"/>
<dbReference type="InterPro" id="IPR001202">
    <property type="entry name" value="WW_dom"/>
</dbReference>
<dbReference type="RefSeq" id="XP_009228489.1">
    <property type="nucleotide sequence ID" value="XM_009230225.1"/>
</dbReference>
<feature type="region of interest" description="Disordered" evidence="1">
    <location>
        <begin position="323"/>
        <end position="356"/>
    </location>
</feature>
<feature type="domain" description="WW" evidence="2">
    <location>
        <begin position="2"/>
        <end position="34"/>
    </location>
</feature>
<feature type="compositionally biased region" description="Low complexity" evidence="1">
    <location>
        <begin position="1477"/>
        <end position="1506"/>
    </location>
</feature>
<feature type="compositionally biased region" description="Low complexity" evidence="1">
    <location>
        <begin position="1137"/>
        <end position="1166"/>
    </location>
</feature>
<dbReference type="InterPro" id="IPR036020">
    <property type="entry name" value="WW_dom_sf"/>
</dbReference>
<keyword evidence="5" id="KW-1185">Reference proteome</keyword>
<feature type="compositionally biased region" description="Low complexity" evidence="1">
    <location>
        <begin position="1094"/>
        <end position="1117"/>
    </location>
</feature>
<dbReference type="STRING" id="644352.J3PFQ3"/>
<dbReference type="SUPFAM" id="SSF51045">
    <property type="entry name" value="WW domain"/>
    <property type="match status" value="1"/>
</dbReference>
<feature type="compositionally biased region" description="Polar residues" evidence="1">
    <location>
        <begin position="1319"/>
        <end position="1337"/>
    </location>
</feature>
<feature type="region of interest" description="Disordered" evidence="1">
    <location>
        <begin position="912"/>
        <end position="1117"/>
    </location>
</feature>
<reference evidence="3" key="3">
    <citation type="submission" date="2010-09" db="EMBL/GenBank/DDBJ databases">
        <title>Annotation of Gaeumannomyces graminis var. tritici R3-111a-1.</title>
        <authorList>
            <consortium name="The Broad Institute Genome Sequencing Platform"/>
            <person name="Ma L.-J."/>
            <person name="Dead R."/>
            <person name="Young S.K."/>
            <person name="Zeng Q."/>
            <person name="Gargeya S."/>
            <person name="Fitzgerald M."/>
            <person name="Haas B."/>
            <person name="Abouelleil A."/>
            <person name="Alvarado L."/>
            <person name="Arachchi H.M."/>
            <person name="Berlin A."/>
            <person name="Brown A."/>
            <person name="Chapman S.B."/>
            <person name="Chen Z."/>
            <person name="Dunbar C."/>
            <person name="Freedman E."/>
            <person name="Gearin G."/>
            <person name="Gellesch M."/>
            <person name="Goldberg J."/>
            <person name="Griggs A."/>
            <person name="Gujja S."/>
            <person name="Heiman D."/>
            <person name="Howarth C."/>
            <person name="Larson L."/>
            <person name="Lui A."/>
            <person name="MacDonald P.J.P."/>
            <person name="Mehta T."/>
            <person name="Montmayeur A."/>
            <person name="Murphy C."/>
            <person name="Neiman D."/>
            <person name="Pearson M."/>
            <person name="Priest M."/>
            <person name="Roberts A."/>
            <person name="Saif S."/>
            <person name="Shea T."/>
            <person name="Shenoy N."/>
            <person name="Sisk P."/>
            <person name="Stolte C."/>
            <person name="Sykes S."/>
            <person name="Yandava C."/>
            <person name="Wortman J."/>
            <person name="Nusbaum C."/>
            <person name="Birren B."/>
        </authorList>
    </citation>
    <scope>NUCLEOTIDE SEQUENCE</scope>
    <source>
        <strain evidence="3">R3-111a-1</strain>
    </source>
</reference>
<feature type="region of interest" description="Disordered" evidence="1">
    <location>
        <begin position="379"/>
        <end position="432"/>
    </location>
</feature>
<feature type="region of interest" description="Disordered" evidence="1">
    <location>
        <begin position="759"/>
        <end position="779"/>
    </location>
</feature>
<feature type="region of interest" description="Disordered" evidence="1">
    <location>
        <begin position="1855"/>
        <end position="1883"/>
    </location>
</feature>
<dbReference type="eggNOG" id="ENOG502QR8W">
    <property type="taxonomic scope" value="Eukaryota"/>
</dbReference>
<sequence>MSGLPEGWESDYDGSRWYYRYKATGMTQFQFPQPGDEFSEYFGSFAGPVSLAPEERLESDRQIKRKSTTNGRDKSLDAAARQAARQSSAAAAAADVPEPGRAGWDNLMYLGPGGGGGGGGGGATIAGTSPLVAASSLLSPNPELPGDRAQVSPLTSAGGTPRVSPPSEVAGDSRVPRPEPPPASADGFVMVSPPVPNLSAPGIVANAPHPQPGPAQPGFVPGPVGAHPHPGVLPSTVHPMGMAVSVVGSAGFPAVANFAPGALVPGAQGVPMPLGGAHDPRNLPMLDGWQRPFELPGNATTWSPLGSLAELASESTGKCYEDVFPTPVELPGHDAGSAAAAQTQQQQAPPPNVQAAPMELPVVSPEYAIASPGAVVAPPRAAGQQPLTGLSSGHVEKGRQHPQPHAQSVSAAPGDNSGHQLHQGPSAAAVQPGPSLAGQVFIAGGVPPRVELNPSKRQSVAGIPIIPPAEAERPRPEQNHPWSQQQQPPQIPPKHHFSHPQGPAHHPAPPLGASVLPGTKARHESISQEPHRSVLHTQSFPGQPFPAPGDQLEPGALSTPSILRPANGRPMQPGPRQPRPDMAEPRQSFQMPPKPYMVFATSGVGPAGAGFQQAPMVPAGFVQQQQQQRQQPQPQYGAPSETMRMVTTAPVLLPADPAMASASDPLPPILDAQNKYRGVSHMAPSMGLSMATHSLQPAQAVELENSRAGTPVSSERQAQEPVGREGAPAVIQVLRTTSPSTEDSFVMVTNVVASEDVKPPIMGSESVPTAGPTEPSDLPLTTANFAVVDAPESVLVQPEPPALTNTADLPNPAEQPSSSEDKATLEKHNVMLESAVIETAPISAAAEATPVEASTDGGLAAAQEFAVPSILSSNLVASEQIVQIQPSPQTQNPATAQPEAAEIAPLTFSVVHAGKPEPRGGASTPAPQTLGNQPNSQGQTPEPGQFTIVSVSAAQPDASMQMQSSEETAGATAQQHSSPGPMASVASQPMPPPGQAVPSGILQQQPWGTPSATPPPVGHNSPARRSISSAHRASVASQHGYFPQGSPGPQYPGGPTQPPLAASLTSQNGVAPGMPSEWQLGAGTQEAQSRAPPSVSSPLASQMPSSPQQPSPVSLVGVPAATPSIAAAQASGLLLQQGQQQQSMSPQVPVPQQQQQTPQLQAAQSAMGMPGAGPTTMPQQPQYVLYMHNGVQYAVLSQPAQQPQTMQPAAVFTQPQPAQIPTTHSPAPSVAVPYTQPISAAAAQSPVPGPAAPYQASSPVAGGSPHTVHSPASHSATPSLSGMGSIRRKPAQPQTQGGSPQLPQGGSFANQGVAHSPHASISSQSPNVTTTAPSSGHATAHGSPMGTPHSQTAQTTPMSAAQSLQRTASQHASPAPATASPSQLPGSPPWQQGLTPLQQGHQLLQQRAVQAAYSPTGGAVHIPTAQQPAALQQGHQLLQQRAQQAVQMQNAQGVPAISQFQPVAGTAGVPGQQLPVGAQSGQPQGQNSPLGLQQQQQSPQGFNAQAQPQINAQLQPAQQAMLQQQQQLLQQQSVAMQGPQQAVRPLQPGQQVMQQRPGTYLQQGQILQQQPMVSQGQQPMMMQGQQPIMVQGQQPMRVQGQQPVMVQGQQTTMAYRPGPAPVQGQAQGSSGSSGKSKSWFSRLFETPTPPQNKGPKPLKQHPAFSQQQQQQMQARPPQQQVLQQQPGMVYQQQMPQQQRPPQQLQQMPQQQQMLGQQRPPQPSMQPQHIQQQQMQQQMLQQQLLRQQMAQQNRPPQQAPQQQQAQSQQPQQQHPLGQAVEQFTNALQAVNDQQGQQQQLLQTSQGQAQYAAQGFQQQQQQALVYQYLQQQQQQQQQLLQQQQLQQQLQQMQQATPVSPVSASQSPFQSQQAGPFPPQDAEWQPQAGVSGIQMIDVAQMKKALERALGTPQDADAGGDAAAAAAGGGDIGASMGDDGAMTQALLGGGGGIGVPETPMVDAQYMVPPLFSSAGAQGQIAALASPPADGLAAGGEAGGLGGGVASEVGAGSGATSDYSALLGVPAVEDVNADGVSVIADYEGSGWGDIEF</sequence>
<reference evidence="5" key="1">
    <citation type="submission" date="2010-07" db="EMBL/GenBank/DDBJ databases">
        <title>The genome sequence of Gaeumannomyces graminis var. tritici strain R3-111a-1.</title>
        <authorList>
            <consortium name="The Broad Institute Genome Sequencing Platform"/>
            <person name="Ma L.-J."/>
            <person name="Dead R."/>
            <person name="Young S."/>
            <person name="Zeng Q."/>
            <person name="Koehrsen M."/>
            <person name="Alvarado L."/>
            <person name="Berlin A."/>
            <person name="Chapman S.B."/>
            <person name="Chen Z."/>
            <person name="Freedman E."/>
            <person name="Gellesch M."/>
            <person name="Goldberg J."/>
            <person name="Griggs A."/>
            <person name="Gujja S."/>
            <person name="Heilman E.R."/>
            <person name="Heiman D."/>
            <person name="Hepburn T."/>
            <person name="Howarth C."/>
            <person name="Jen D."/>
            <person name="Larson L."/>
            <person name="Mehta T."/>
            <person name="Neiman D."/>
            <person name="Pearson M."/>
            <person name="Roberts A."/>
            <person name="Saif S."/>
            <person name="Shea T."/>
            <person name="Shenoy N."/>
            <person name="Sisk P."/>
            <person name="Stolte C."/>
            <person name="Sykes S."/>
            <person name="Walk T."/>
            <person name="White J."/>
            <person name="Yandava C."/>
            <person name="Haas B."/>
            <person name="Nusbaum C."/>
            <person name="Birren B."/>
        </authorList>
    </citation>
    <scope>NUCLEOTIDE SEQUENCE [LARGE SCALE GENOMIC DNA]</scope>
    <source>
        <strain evidence="5">R3-111a-1</strain>
    </source>
</reference>
<reference evidence="4" key="4">
    <citation type="journal article" date="2015" name="G3 (Bethesda)">
        <title>Genome sequences of three phytopathogenic species of the Magnaporthaceae family of fungi.</title>
        <authorList>
            <person name="Okagaki L.H."/>
            <person name="Nunes C.C."/>
            <person name="Sailsbery J."/>
            <person name="Clay B."/>
            <person name="Brown D."/>
            <person name="John T."/>
            <person name="Oh Y."/>
            <person name="Young N."/>
            <person name="Fitzgerald M."/>
            <person name="Haas B.J."/>
            <person name="Zeng Q."/>
            <person name="Young S."/>
            <person name="Adiconis X."/>
            <person name="Fan L."/>
            <person name="Levin J.Z."/>
            <person name="Mitchell T.K."/>
            <person name="Okubara P.A."/>
            <person name="Farman M.L."/>
            <person name="Kohn L.M."/>
            <person name="Birren B."/>
            <person name="Ma L.-J."/>
            <person name="Dean R.A."/>
        </authorList>
    </citation>
    <scope>NUCLEOTIDE SEQUENCE</scope>
    <source>
        <strain evidence="4">R3-111a-1</strain>
    </source>
</reference>
<dbReference type="EnsemblFungi" id="EJT70155">
    <property type="protein sequence ID" value="EJT70155"/>
    <property type="gene ID" value="GGTG_12328"/>
</dbReference>
<evidence type="ECO:0000259" key="2">
    <source>
        <dbReference type="PROSITE" id="PS50020"/>
    </source>
</evidence>
<feature type="region of interest" description="Disordered" evidence="1">
    <location>
        <begin position="705"/>
        <end position="724"/>
    </location>
</feature>
<reference evidence="3" key="2">
    <citation type="submission" date="2010-07" db="EMBL/GenBank/DDBJ databases">
        <authorList>
            <consortium name="The Broad Institute Genome Sequencing Platform"/>
            <consortium name="Broad Institute Genome Sequencing Center for Infectious Disease"/>
            <person name="Ma L.-J."/>
            <person name="Dead R."/>
            <person name="Young S."/>
            <person name="Zeng Q."/>
            <person name="Koehrsen M."/>
            <person name="Alvarado L."/>
            <person name="Berlin A."/>
            <person name="Chapman S.B."/>
            <person name="Chen Z."/>
            <person name="Freedman E."/>
            <person name="Gellesch M."/>
            <person name="Goldberg J."/>
            <person name="Griggs A."/>
            <person name="Gujja S."/>
            <person name="Heilman E.R."/>
            <person name="Heiman D."/>
            <person name="Hepburn T."/>
            <person name="Howarth C."/>
            <person name="Jen D."/>
            <person name="Larson L."/>
            <person name="Mehta T."/>
            <person name="Neiman D."/>
            <person name="Pearson M."/>
            <person name="Roberts A."/>
            <person name="Saif S."/>
            <person name="Shea T."/>
            <person name="Shenoy N."/>
            <person name="Sisk P."/>
            <person name="Stolte C."/>
            <person name="Sykes S."/>
            <person name="Walk T."/>
            <person name="White J."/>
            <person name="Yandava C."/>
            <person name="Haas B."/>
            <person name="Nusbaum C."/>
            <person name="Birren B."/>
        </authorList>
    </citation>
    <scope>NUCLEOTIDE SEQUENCE</scope>
    <source>
        <strain evidence="3">R3-111a-1</strain>
    </source>
</reference>
<feature type="region of interest" description="Disordered" evidence="1">
    <location>
        <begin position="1137"/>
        <end position="1176"/>
    </location>
</feature>
<feature type="compositionally biased region" description="Pro residues" evidence="1">
    <location>
        <begin position="1049"/>
        <end position="1058"/>
    </location>
</feature>
<feature type="compositionally biased region" description="Low complexity" evidence="1">
    <location>
        <begin position="1292"/>
        <end position="1306"/>
    </location>
</feature>
<feature type="compositionally biased region" description="Low complexity" evidence="1">
    <location>
        <begin position="1628"/>
        <end position="1638"/>
    </location>
</feature>
<name>J3PFQ3_GAET3</name>
<feature type="compositionally biased region" description="Low complexity" evidence="1">
    <location>
        <begin position="1666"/>
        <end position="1775"/>
    </location>
</feature>
<feature type="compositionally biased region" description="Polar residues" evidence="1">
    <location>
        <begin position="803"/>
        <end position="818"/>
    </location>
</feature>
<feature type="compositionally biased region" description="Low complexity" evidence="1">
    <location>
        <begin position="1021"/>
        <end position="1048"/>
    </location>
</feature>
<evidence type="ECO:0000256" key="1">
    <source>
        <dbReference type="SAM" id="MobiDB-lite"/>
    </source>
</evidence>
<feature type="region of interest" description="Disordered" evidence="1">
    <location>
        <begin position="52"/>
        <end position="101"/>
    </location>
</feature>
<feature type="compositionally biased region" description="Low complexity" evidence="1">
    <location>
        <begin position="338"/>
        <end position="356"/>
    </location>
</feature>
<feature type="region of interest" description="Disordered" evidence="1">
    <location>
        <begin position="1468"/>
        <end position="1506"/>
    </location>
</feature>
<feature type="compositionally biased region" description="Polar residues" evidence="1">
    <location>
        <begin position="925"/>
        <end position="978"/>
    </location>
</feature>
<protein>
    <recommendedName>
        <fullName evidence="2">WW domain-containing protein</fullName>
    </recommendedName>
</protein>
<accession>J3PFQ3</accession>
<dbReference type="HOGENOM" id="CLU_233173_0_0_1"/>
<feature type="compositionally biased region" description="Polar residues" evidence="1">
    <location>
        <begin position="707"/>
        <end position="716"/>
    </location>
</feature>
<gene>
    <name evidence="4" type="primary">20352786</name>
    <name evidence="3" type="ORF">GGTG_12328</name>
</gene>
<dbReference type="GeneID" id="20352786"/>
<feature type="region of interest" description="Disordered" evidence="1">
    <location>
        <begin position="136"/>
        <end position="185"/>
    </location>
</feature>
<dbReference type="Proteomes" id="UP000006039">
    <property type="component" value="Unassembled WGS sequence"/>
</dbReference>
<dbReference type="EMBL" id="GL385402">
    <property type="protein sequence ID" value="EJT70155.1"/>
    <property type="molecule type" value="Genomic_DNA"/>
</dbReference>
<feature type="compositionally biased region" description="Polar residues" evidence="1">
    <location>
        <begin position="1001"/>
        <end position="1011"/>
    </location>
</feature>